<dbReference type="PROSITE" id="PS51257">
    <property type="entry name" value="PROKAR_LIPOPROTEIN"/>
    <property type="match status" value="1"/>
</dbReference>
<dbReference type="CDD" id="cd02968">
    <property type="entry name" value="SCO"/>
    <property type="match status" value="1"/>
</dbReference>
<comment type="caution">
    <text evidence="2">The sequence shown here is derived from an EMBL/GenBank/DDBJ whole genome shotgun (WGS) entry which is preliminary data.</text>
</comment>
<evidence type="ECO:0000256" key="1">
    <source>
        <dbReference type="ARBA" id="ARBA00010996"/>
    </source>
</evidence>
<keyword evidence="3" id="KW-1185">Reference proteome</keyword>
<accession>A0ABW3I3Y9</accession>
<gene>
    <name evidence="2" type="ORF">ACFQ1O_08950</name>
</gene>
<reference evidence="3" key="1">
    <citation type="journal article" date="2019" name="Int. J. Syst. Evol. Microbiol.">
        <title>The Global Catalogue of Microorganisms (GCM) 10K type strain sequencing project: providing services to taxonomists for standard genome sequencing and annotation.</title>
        <authorList>
            <consortium name="The Broad Institute Genomics Platform"/>
            <consortium name="The Broad Institute Genome Sequencing Center for Infectious Disease"/>
            <person name="Wu L."/>
            <person name="Ma J."/>
        </authorList>
    </citation>
    <scope>NUCLEOTIDE SEQUENCE [LARGE SCALE GENOMIC DNA]</scope>
    <source>
        <strain evidence="3">CCUG 62114</strain>
    </source>
</reference>
<evidence type="ECO:0000313" key="2">
    <source>
        <dbReference type="EMBL" id="MFD0964129.1"/>
    </source>
</evidence>
<dbReference type="InterPro" id="IPR003782">
    <property type="entry name" value="SCO1/SenC"/>
</dbReference>
<dbReference type="InterPro" id="IPR036249">
    <property type="entry name" value="Thioredoxin-like_sf"/>
</dbReference>
<proteinExistence type="inferred from homology"/>
<dbReference type="EMBL" id="JBHTJM010000008">
    <property type="protein sequence ID" value="MFD0964129.1"/>
    <property type="molecule type" value="Genomic_DNA"/>
</dbReference>
<dbReference type="PANTHER" id="PTHR12151:SF25">
    <property type="entry name" value="LINALOOL DEHYDRATASE_ISOMERASE DOMAIN-CONTAINING PROTEIN"/>
    <property type="match status" value="1"/>
</dbReference>
<comment type="similarity">
    <text evidence="1">Belongs to the SCO1/2 family.</text>
</comment>
<dbReference type="RefSeq" id="WP_377715543.1">
    <property type="nucleotide sequence ID" value="NZ_JBHTJM010000008.1"/>
</dbReference>
<protein>
    <submittedName>
        <fullName evidence="2">SCO family protein</fullName>
    </submittedName>
</protein>
<sequence length="200" mass="23435">MKPFFLFICILFLISCKKENGDVLPVLSYHIINGEKKNYKIDNFSFVNQYGKIVTPKNTLGKVHTFNFFFTSCPSICPPMKLKQLNLAEEFKNYKDFQQFSITIDLKRDSIEKLQYYSEISGINHQQWNLLRAKNETDLQKMAQLLKTNFKPNEDGTDFYHSSYLALLDKQQQIRGFYDILSDSELSLLKKDITILLSEE</sequence>
<dbReference type="Gene3D" id="3.40.30.10">
    <property type="entry name" value="Glutaredoxin"/>
    <property type="match status" value="1"/>
</dbReference>
<dbReference type="Pfam" id="PF02630">
    <property type="entry name" value="SCO1-SenC"/>
    <property type="match status" value="1"/>
</dbReference>
<dbReference type="PANTHER" id="PTHR12151">
    <property type="entry name" value="ELECTRON TRANSPORT PROTIN SCO1/SENC FAMILY MEMBER"/>
    <property type="match status" value="1"/>
</dbReference>
<dbReference type="Proteomes" id="UP001596997">
    <property type="component" value="Unassembled WGS sequence"/>
</dbReference>
<evidence type="ECO:0000313" key="3">
    <source>
        <dbReference type="Proteomes" id="UP001596997"/>
    </source>
</evidence>
<organism evidence="2 3">
    <name type="scientific">Pseudofulvibacter geojedonensis</name>
    <dbReference type="NCBI Taxonomy" id="1123758"/>
    <lineage>
        <taxon>Bacteria</taxon>
        <taxon>Pseudomonadati</taxon>
        <taxon>Bacteroidota</taxon>
        <taxon>Flavobacteriia</taxon>
        <taxon>Flavobacteriales</taxon>
        <taxon>Flavobacteriaceae</taxon>
        <taxon>Pseudofulvibacter</taxon>
    </lineage>
</organism>
<dbReference type="SUPFAM" id="SSF52833">
    <property type="entry name" value="Thioredoxin-like"/>
    <property type="match status" value="1"/>
</dbReference>
<name>A0ABW3I3Y9_9FLAO</name>